<evidence type="ECO:0000313" key="7">
    <source>
        <dbReference type="Proteomes" id="UP000693981"/>
    </source>
</evidence>
<name>A0A8T1WYI3_9STRA</name>
<dbReference type="GO" id="GO:0005576">
    <property type="term" value="C:extracellular region"/>
    <property type="evidence" value="ECO:0007669"/>
    <property type="project" value="UniProtKB-SubCell"/>
</dbReference>
<dbReference type="PANTHER" id="PTHR33657">
    <property type="entry name" value="DOMAIN PROTEIN, PUTATIVE (AFU_ORTHOLOGUE AFUA_5G00600)-RELATED"/>
    <property type="match status" value="1"/>
</dbReference>
<accession>A0A8T1WYI3</accession>
<dbReference type="EMBL" id="JAGDFL010000140">
    <property type="protein sequence ID" value="KAG7396779.1"/>
    <property type="molecule type" value="Genomic_DNA"/>
</dbReference>
<evidence type="ECO:0000256" key="4">
    <source>
        <dbReference type="ARBA" id="ARBA00023026"/>
    </source>
</evidence>
<keyword evidence="4" id="KW-0843">Virulence</keyword>
<dbReference type="PANTHER" id="PTHR33657:SF8">
    <property type="entry name" value="DOMAIN PROTEIN, PUTATIVE (AFU_ORTHOLOGUE AFUA_5G00600)-RELATED"/>
    <property type="match status" value="1"/>
</dbReference>
<dbReference type="Pfam" id="PF05630">
    <property type="entry name" value="NPP1"/>
    <property type="match status" value="1"/>
</dbReference>
<feature type="chain" id="PRO_5035758734" description="Necrosis inducing-like protein NPP1 type" evidence="5">
    <location>
        <begin position="22"/>
        <end position="239"/>
    </location>
</feature>
<comment type="similarity">
    <text evidence="2">Belongs to the Necrosis inducing protein (NPP1) family.</text>
</comment>
<proteinExistence type="inferred from homology"/>
<evidence type="ECO:0000313" key="6">
    <source>
        <dbReference type="EMBL" id="KAG7396779.1"/>
    </source>
</evidence>
<keyword evidence="3" id="KW-0964">Secreted</keyword>
<evidence type="ECO:0008006" key="8">
    <source>
        <dbReference type="Google" id="ProtNLM"/>
    </source>
</evidence>
<comment type="caution">
    <text evidence="6">The sequence shown here is derived from an EMBL/GenBank/DDBJ whole genome shotgun (WGS) entry which is preliminary data.</text>
</comment>
<dbReference type="OrthoDB" id="89086at2759"/>
<dbReference type="Proteomes" id="UP000693981">
    <property type="component" value="Unassembled WGS sequence"/>
</dbReference>
<reference evidence="6" key="1">
    <citation type="submission" date="2021-02" db="EMBL/GenBank/DDBJ databases">
        <authorList>
            <person name="Palmer J.M."/>
        </authorList>
    </citation>
    <scope>NUCLEOTIDE SEQUENCE</scope>
    <source>
        <strain evidence="6">SCRP23</strain>
    </source>
</reference>
<keyword evidence="7" id="KW-1185">Reference proteome</keyword>
<protein>
    <recommendedName>
        <fullName evidence="8">Necrosis inducing-like protein NPP1 type</fullName>
    </recommendedName>
</protein>
<evidence type="ECO:0000256" key="3">
    <source>
        <dbReference type="ARBA" id="ARBA00022525"/>
    </source>
</evidence>
<evidence type="ECO:0000256" key="2">
    <source>
        <dbReference type="ARBA" id="ARBA00009520"/>
    </source>
</evidence>
<feature type="signal peptide" evidence="5">
    <location>
        <begin position="1"/>
        <end position="21"/>
    </location>
</feature>
<dbReference type="PIRSF" id="PIRSF029958">
    <property type="entry name" value="Necrosis-inducing_protein"/>
    <property type="match status" value="1"/>
</dbReference>
<organism evidence="6 7">
    <name type="scientific">Phytophthora boehmeriae</name>
    <dbReference type="NCBI Taxonomy" id="109152"/>
    <lineage>
        <taxon>Eukaryota</taxon>
        <taxon>Sar</taxon>
        <taxon>Stramenopiles</taxon>
        <taxon>Oomycota</taxon>
        <taxon>Peronosporomycetes</taxon>
        <taxon>Peronosporales</taxon>
        <taxon>Peronosporaceae</taxon>
        <taxon>Phytophthora</taxon>
    </lineage>
</organism>
<dbReference type="InterPro" id="IPR008701">
    <property type="entry name" value="NPP1"/>
</dbReference>
<evidence type="ECO:0000256" key="1">
    <source>
        <dbReference type="ARBA" id="ARBA00004613"/>
    </source>
</evidence>
<evidence type="ECO:0000256" key="5">
    <source>
        <dbReference type="SAM" id="SignalP"/>
    </source>
</evidence>
<comment type="subcellular location">
    <subcellularLocation>
        <location evidence="1">Secreted</location>
    </subcellularLocation>
</comment>
<dbReference type="AlphaFoldDB" id="A0A8T1WYI3"/>
<keyword evidence="5" id="KW-0732">Signal</keyword>
<gene>
    <name evidence="6" type="ORF">PHYBOEH_001808</name>
</gene>
<sequence>MVFRALFTVLFAALSVVGVNSIGHDKVQPFAQPEPITDSENTGVKFKPQLKIVRGCASYAAVNAAGEITGGLKGTGYTSGCKEPRLGSQVYGRASWREDVWAIMYAWYFPKGFVGDISSRRHDWASAVVWIDNPALKEPKILGVSTSTSDSKYDKRAFAPTFAITNSTTVHLNHATSSGIFGSPYLECAATYGEFQDLVMWEQLTEAARTALDTADFGDAKVPFIDANFAAKLEAAWPF</sequence>